<organism evidence="9 10">
    <name type="scientific">Leptonema illini</name>
    <dbReference type="NCBI Taxonomy" id="183"/>
    <lineage>
        <taxon>Bacteria</taxon>
        <taxon>Pseudomonadati</taxon>
        <taxon>Spirochaetota</taxon>
        <taxon>Spirochaetia</taxon>
        <taxon>Leptospirales</taxon>
        <taxon>Leptospiraceae</taxon>
        <taxon>Leptonema</taxon>
    </lineage>
</organism>
<feature type="transmembrane region" description="Helical" evidence="7">
    <location>
        <begin position="79"/>
        <end position="98"/>
    </location>
</feature>
<sequence length="415" mass="44372">MPHDPAAALRLPDYRFFLLARISFTLAMQIQAVVVGWQIYELTKDPLALGLIGLTEAIPALTMAPFGGHFADRHRRKPIVLGALIFLFFASLTLTTLAVTLGSDPQSVPYLYGVIFFTGLARGLLSPAFVALLAQIMPRELYANAATWNSVGWQGASVIGPAVGGFVYGFFGLAEAYALDATLVGLAACSFFFVTNRPAPDRPQIAEPMLQSLSVGVRYVFKKQEILGAISLDLFAVLFGGAVALLPVFAKEVLSVGPEGLGLLRMAPAVGAVVMAVILMLRPPMRHSGWVLLYSVAGFGACMILFALSTNFYFSLFMLALSGAFDNVSVVIRSTILQSLTPDHMRGRVAAVNTMFIGSSNEIGAFESGVAARLLGLVPSVIFGGTMTLLVVVTTALRAPRLRDLHLGDLEKNQA</sequence>
<feature type="domain" description="Major facilitator superfamily (MFS) profile" evidence="8">
    <location>
        <begin position="1"/>
        <end position="403"/>
    </location>
</feature>
<proteinExistence type="predicted"/>
<dbReference type="InterPro" id="IPR020846">
    <property type="entry name" value="MFS_dom"/>
</dbReference>
<feature type="transmembrane region" description="Helical" evidence="7">
    <location>
        <begin position="18"/>
        <end position="40"/>
    </location>
</feature>
<dbReference type="PANTHER" id="PTHR23513:SF9">
    <property type="entry name" value="ENTEROBACTIN EXPORTER ENTS"/>
    <property type="match status" value="1"/>
</dbReference>
<evidence type="ECO:0000313" key="9">
    <source>
        <dbReference type="EMBL" id="KAB2931571.1"/>
    </source>
</evidence>
<feature type="transmembrane region" description="Helical" evidence="7">
    <location>
        <begin position="146"/>
        <end position="171"/>
    </location>
</feature>
<comment type="caution">
    <text evidence="9">The sequence shown here is derived from an EMBL/GenBank/DDBJ whole genome shotgun (WGS) entry which is preliminary data.</text>
</comment>
<dbReference type="PROSITE" id="PS50850">
    <property type="entry name" value="MFS"/>
    <property type="match status" value="1"/>
</dbReference>
<keyword evidence="3" id="KW-1003">Cell membrane</keyword>
<protein>
    <submittedName>
        <fullName evidence="9">MFS transporter</fullName>
    </submittedName>
</protein>
<evidence type="ECO:0000256" key="2">
    <source>
        <dbReference type="ARBA" id="ARBA00022448"/>
    </source>
</evidence>
<feature type="transmembrane region" description="Helical" evidence="7">
    <location>
        <begin position="46"/>
        <end position="67"/>
    </location>
</feature>
<keyword evidence="4 7" id="KW-0812">Transmembrane</keyword>
<gene>
    <name evidence="9" type="ORF">F9K24_13315</name>
</gene>
<evidence type="ECO:0000313" key="10">
    <source>
        <dbReference type="Proteomes" id="UP000460298"/>
    </source>
</evidence>
<feature type="transmembrane region" description="Helical" evidence="7">
    <location>
        <begin position="226"/>
        <end position="250"/>
    </location>
</feature>
<dbReference type="InterPro" id="IPR010290">
    <property type="entry name" value="TM_effector"/>
</dbReference>
<comment type="subcellular location">
    <subcellularLocation>
        <location evidence="1">Cell membrane</location>
        <topology evidence="1">Multi-pass membrane protein</topology>
    </subcellularLocation>
</comment>
<dbReference type="AlphaFoldDB" id="A0A833H076"/>
<dbReference type="SUPFAM" id="SSF103473">
    <property type="entry name" value="MFS general substrate transporter"/>
    <property type="match status" value="1"/>
</dbReference>
<dbReference type="PANTHER" id="PTHR23513">
    <property type="entry name" value="INTEGRAL MEMBRANE EFFLUX PROTEIN-RELATED"/>
    <property type="match status" value="1"/>
</dbReference>
<feature type="transmembrane region" description="Helical" evidence="7">
    <location>
        <begin position="110"/>
        <end position="134"/>
    </location>
</feature>
<keyword evidence="5 7" id="KW-1133">Transmembrane helix</keyword>
<evidence type="ECO:0000256" key="5">
    <source>
        <dbReference type="ARBA" id="ARBA00022989"/>
    </source>
</evidence>
<dbReference type="Pfam" id="PF05977">
    <property type="entry name" value="MFS_3"/>
    <property type="match status" value="1"/>
</dbReference>
<evidence type="ECO:0000256" key="7">
    <source>
        <dbReference type="SAM" id="Phobius"/>
    </source>
</evidence>
<evidence type="ECO:0000256" key="6">
    <source>
        <dbReference type="ARBA" id="ARBA00023136"/>
    </source>
</evidence>
<accession>A0A833H076</accession>
<dbReference type="GO" id="GO:0022857">
    <property type="term" value="F:transmembrane transporter activity"/>
    <property type="evidence" value="ECO:0007669"/>
    <property type="project" value="InterPro"/>
</dbReference>
<dbReference type="CDD" id="cd06173">
    <property type="entry name" value="MFS_MefA_like"/>
    <property type="match status" value="1"/>
</dbReference>
<evidence type="ECO:0000256" key="3">
    <source>
        <dbReference type="ARBA" id="ARBA00022475"/>
    </source>
</evidence>
<keyword evidence="2" id="KW-0813">Transport</keyword>
<evidence type="ECO:0000256" key="4">
    <source>
        <dbReference type="ARBA" id="ARBA00022692"/>
    </source>
</evidence>
<feature type="transmembrane region" description="Helical" evidence="7">
    <location>
        <begin position="177"/>
        <end position="194"/>
    </location>
</feature>
<dbReference type="EMBL" id="WBUI01000013">
    <property type="protein sequence ID" value="KAB2931571.1"/>
    <property type="molecule type" value="Genomic_DNA"/>
</dbReference>
<name>A0A833H076_9LEPT</name>
<evidence type="ECO:0000256" key="1">
    <source>
        <dbReference type="ARBA" id="ARBA00004651"/>
    </source>
</evidence>
<reference evidence="9 10" key="1">
    <citation type="submission" date="2019-10" db="EMBL/GenBank/DDBJ databases">
        <title>Extracellular Electron Transfer in a Candidatus Methanoperedens spp. Enrichment Culture.</title>
        <authorList>
            <person name="Berger S."/>
            <person name="Rangel Shaw D."/>
            <person name="Berben T."/>
            <person name="In 'T Zandt M."/>
            <person name="Frank J."/>
            <person name="Reimann J."/>
            <person name="Jetten M.S.M."/>
            <person name="Welte C.U."/>
        </authorList>
    </citation>
    <scope>NUCLEOTIDE SEQUENCE [LARGE SCALE GENOMIC DNA]</scope>
    <source>
        <strain evidence="9">SB12</strain>
    </source>
</reference>
<keyword evidence="6 7" id="KW-0472">Membrane</keyword>
<dbReference type="InterPro" id="IPR036259">
    <property type="entry name" value="MFS_trans_sf"/>
</dbReference>
<feature type="transmembrane region" description="Helical" evidence="7">
    <location>
        <begin position="293"/>
        <end position="314"/>
    </location>
</feature>
<evidence type="ECO:0000259" key="8">
    <source>
        <dbReference type="PROSITE" id="PS50850"/>
    </source>
</evidence>
<feature type="transmembrane region" description="Helical" evidence="7">
    <location>
        <begin position="374"/>
        <end position="397"/>
    </location>
</feature>
<dbReference type="Gene3D" id="1.20.1250.20">
    <property type="entry name" value="MFS general substrate transporter like domains"/>
    <property type="match status" value="1"/>
</dbReference>
<dbReference type="GO" id="GO:0005886">
    <property type="term" value="C:plasma membrane"/>
    <property type="evidence" value="ECO:0007669"/>
    <property type="project" value="UniProtKB-SubCell"/>
</dbReference>
<feature type="transmembrane region" description="Helical" evidence="7">
    <location>
        <begin position="262"/>
        <end position="281"/>
    </location>
</feature>
<dbReference type="Proteomes" id="UP000460298">
    <property type="component" value="Unassembled WGS sequence"/>
</dbReference>